<proteinExistence type="predicted"/>
<reference evidence="8" key="1">
    <citation type="submission" date="2017-09" db="EMBL/GenBank/DDBJ databases">
        <title>FDA dAtabase for Regulatory Grade micrObial Sequences (FDA-ARGOS): Supporting development and validation of Infectious Disease Dx tests.</title>
        <authorList>
            <person name="Minogue T."/>
            <person name="Wolcott M."/>
            <person name="Wasieloski L."/>
            <person name="Aguilar W."/>
            <person name="Moore D."/>
            <person name="Tallon L."/>
            <person name="Sadzewicz L."/>
            <person name="Ott S."/>
            <person name="Zhao X."/>
            <person name="Nagaraj S."/>
            <person name="Vavikolanu K."/>
            <person name="Aluvathingal J."/>
            <person name="Nadendla S."/>
            <person name="Sichtig H."/>
        </authorList>
    </citation>
    <scope>NUCLEOTIDE SEQUENCE [LARGE SCALE GENOMIC DNA]</scope>
    <source>
        <strain evidence="8">FDAARGOS_390</strain>
    </source>
</reference>
<feature type="transmembrane region" description="Helical" evidence="5">
    <location>
        <begin position="111"/>
        <end position="132"/>
    </location>
</feature>
<organism evidence="7 8">
    <name type="scientific">Burkholderia gladioli</name>
    <name type="common">Pseudomonas marginata</name>
    <name type="synonym">Phytomonas marginata</name>
    <dbReference type="NCBI Taxonomy" id="28095"/>
    <lineage>
        <taxon>Bacteria</taxon>
        <taxon>Pseudomonadati</taxon>
        <taxon>Pseudomonadota</taxon>
        <taxon>Betaproteobacteria</taxon>
        <taxon>Burkholderiales</taxon>
        <taxon>Burkholderiaceae</taxon>
        <taxon>Burkholderia</taxon>
    </lineage>
</organism>
<dbReference type="AlphaFoldDB" id="A0A2A7SJB2"/>
<evidence type="ECO:0000256" key="5">
    <source>
        <dbReference type="SAM" id="Phobius"/>
    </source>
</evidence>
<gene>
    <name evidence="7" type="ORF">CRM94_15935</name>
</gene>
<evidence type="ECO:0000256" key="2">
    <source>
        <dbReference type="ARBA" id="ARBA00022692"/>
    </source>
</evidence>
<dbReference type="GO" id="GO:0022857">
    <property type="term" value="F:transmembrane transporter activity"/>
    <property type="evidence" value="ECO:0007669"/>
    <property type="project" value="InterPro"/>
</dbReference>
<feature type="transmembrane region" description="Helical" evidence="5">
    <location>
        <begin position="231"/>
        <end position="251"/>
    </location>
</feature>
<feature type="transmembrane region" description="Helical" evidence="5">
    <location>
        <begin position="443"/>
        <end position="462"/>
    </location>
</feature>
<evidence type="ECO:0000256" key="3">
    <source>
        <dbReference type="ARBA" id="ARBA00022989"/>
    </source>
</evidence>
<feature type="transmembrane region" description="Helical" evidence="5">
    <location>
        <begin position="360"/>
        <end position="384"/>
    </location>
</feature>
<dbReference type="InterPro" id="IPR036259">
    <property type="entry name" value="MFS_trans_sf"/>
</dbReference>
<dbReference type="PROSITE" id="PS50850">
    <property type="entry name" value="MFS"/>
    <property type="match status" value="1"/>
</dbReference>
<keyword evidence="3 5" id="KW-1133">Transmembrane helix</keyword>
<protein>
    <submittedName>
        <fullName evidence="7">MFS transporter</fullName>
    </submittedName>
</protein>
<dbReference type="InterPro" id="IPR011701">
    <property type="entry name" value="MFS"/>
</dbReference>
<evidence type="ECO:0000313" key="7">
    <source>
        <dbReference type="EMBL" id="PEH43519.1"/>
    </source>
</evidence>
<keyword evidence="2 5" id="KW-0812">Transmembrane</keyword>
<feature type="transmembrane region" description="Helical" evidence="5">
    <location>
        <begin position="23"/>
        <end position="43"/>
    </location>
</feature>
<dbReference type="Proteomes" id="UP000220629">
    <property type="component" value="Unassembled WGS sequence"/>
</dbReference>
<feature type="transmembrane region" description="Helical" evidence="5">
    <location>
        <begin position="412"/>
        <end position="431"/>
    </location>
</feature>
<keyword evidence="4 5" id="KW-0472">Membrane</keyword>
<feature type="transmembrane region" description="Helical" evidence="5">
    <location>
        <begin position="55"/>
        <end position="73"/>
    </location>
</feature>
<dbReference type="GO" id="GO:0005886">
    <property type="term" value="C:plasma membrane"/>
    <property type="evidence" value="ECO:0007669"/>
    <property type="project" value="TreeGrafter"/>
</dbReference>
<feature type="transmembrane region" description="Helical" evidence="5">
    <location>
        <begin position="85"/>
        <end position="105"/>
    </location>
</feature>
<evidence type="ECO:0000256" key="4">
    <source>
        <dbReference type="ARBA" id="ARBA00023136"/>
    </source>
</evidence>
<accession>A0A2A7SJB2</accession>
<comment type="caution">
    <text evidence="7">The sequence shown here is derived from an EMBL/GenBank/DDBJ whole genome shotgun (WGS) entry which is preliminary data.</text>
</comment>
<feature type="transmembrane region" description="Helical" evidence="5">
    <location>
        <begin position="272"/>
        <end position="293"/>
    </location>
</feature>
<dbReference type="PANTHER" id="PTHR23501">
    <property type="entry name" value="MAJOR FACILITATOR SUPERFAMILY"/>
    <property type="match status" value="1"/>
</dbReference>
<evidence type="ECO:0000259" key="6">
    <source>
        <dbReference type="PROSITE" id="PS50850"/>
    </source>
</evidence>
<feature type="transmembrane region" description="Helical" evidence="5">
    <location>
        <begin position="204"/>
        <end position="225"/>
    </location>
</feature>
<dbReference type="InterPro" id="IPR001958">
    <property type="entry name" value="Tet-R_TetA/multi-R_MdtG-like"/>
</dbReference>
<dbReference type="Pfam" id="PF07690">
    <property type="entry name" value="MFS_1"/>
    <property type="match status" value="1"/>
</dbReference>
<dbReference type="InterPro" id="IPR020846">
    <property type="entry name" value="MFS_dom"/>
</dbReference>
<dbReference type="Gene3D" id="1.20.1720.10">
    <property type="entry name" value="Multidrug resistance protein D"/>
    <property type="match status" value="2"/>
</dbReference>
<dbReference type="PRINTS" id="PR01035">
    <property type="entry name" value="TCRTETA"/>
</dbReference>
<evidence type="ECO:0000256" key="1">
    <source>
        <dbReference type="ARBA" id="ARBA00004141"/>
    </source>
</evidence>
<dbReference type="PANTHER" id="PTHR23501:SF154">
    <property type="entry name" value="MULTIDRUG-EFFLUX TRANSPORTER RV1634-RELATED"/>
    <property type="match status" value="1"/>
</dbReference>
<evidence type="ECO:0000313" key="8">
    <source>
        <dbReference type="Proteomes" id="UP000220629"/>
    </source>
</evidence>
<feature type="transmembrane region" description="Helical" evidence="5">
    <location>
        <begin position="144"/>
        <end position="166"/>
    </location>
</feature>
<feature type="transmembrane region" description="Helical" evidence="5">
    <location>
        <begin position="172"/>
        <end position="192"/>
    </location>
</feature>
<name>A0A2A7SJB2_BURGA</name>
<dbReference type="RefSeq" id="WP_098153108.1">
    <property type="nucleotide sequence ID" value="NZ_CADEWX010000017.1"/>
</dbReference>
<sequence length="487" mass="49176">MSPATPTPSWGELLSGRNGLRSIALAGGVALHAINIYLVTTILPSVVHEIGGLEYYAWNTTLFMAASIVGAPLSTNLLARVGPRAAYLVALAVFCAGTLACAAAGDMPWMLAGRVAQGFGGGILVALSYALIRIVFAPRLWSRGMGMVSGMWGIATLCGPAIGGLFAESGHWRLAFLALLPIAALLALIVIAQLPARQTQRVPAAPAALGRILLLAASVLVVSVASLSRSAAANVAGIAVGVALTLWIARLERDPRVRLLPSGAYSLRQPLGAIYACMSLLGIGVTTEIFVPYFLQTIHAQPPLLAGYLSALMAAGWSIGSLVGSGRGPRAARVLMRGGPVLVALALLALALLMPVPGLLAAGAGMAALCGALVAVGLGVGMGWPHLLTQVLTRAPAGQEDLASASLTTVQLYATAIGSALAGLVANVGGFTEPGGLAGARQAAAWLFAVFAIAPLLAAILVRRVSGAPPATAAAPVAAASTSTEDA</sequence>
<feature type="transmembrane region" description="Helical" evidence="5">
    <location>
        <begin position="335"/>
        <end position="354"/>
    </location>
</feature>
<feature type="transmembrane region" description="Helical" evidence="5">
    <location>
        <begin position="305"/>
        <end position="323"/>
    </location>
</feature>
<feature type="domain" description="Major facilitator superfamily (MFS) profile" evidence="6">
    <location>
        <begin position="21"/>
        <end position="467"/>
    </location>
</feature>
<dbReference type="EMBL" id="PDDY01000001">
    <property type="protein sequence ID" value="PEH43519.1"/>
    <property type="molecule type" value="Genomic_DNA"/>
</dbReference>
<comment type="subcellular location">
    <subcellularLocation>
        <location evidence="1">Membrane</location>
        <topology evidence="1">Multi-pass membrane protein</topology>
    </subcellularLocation>
</comment>
<dbReference type="SUPFAM" id="SSF103473">
    <property type="entry name" value="MFS general substrate transporter"/>
    <property type="match status" value="1"/>
</dbReference>